<name>A0A7M7N9E6_STRPU</name>
<dbReference type="PANTHER" id="PTHR13359:SF2">
    <property type="entry name" value="LARGE RIBOSOMAL SUBUNIT PROTEIN ML40"/>
    <property type="match status" value="1"/>
</dbReference>
<dbReference type="FunCoup" id="A0A7M7N9E6">
    <property type="interactions" value="1839"/>
</dbReference>
<organism evidence="9 10">
    <name type="scientific">Strongylocentrotus purpuratus</name>
    <name type="common">Purple sea urchin</name>
    <dbReference type="NCBI Taxonomy" id="7668"/>
    <lineage>
        <taxon>Eukaryota</taxon>
        <taxon>Metazoa</taxon>
        <taxon>Echinodermata</taxon>
        <taxon>Eleutherozoa</taxon>
        <taxon>Echinozoa</taxon>
        <taxon>Echinoidea</taxon>
        <taxon>Euechinoidea</taxon>
        <taxon>Echinacea</taxon>
        <taxon>Camarodonta</taxon>
        <taxon>Echinidea</taxon>
        <taxon>Strongylocentrotidae</taxon>
        <taxon>Strongylocentrotus</taxon>
    </lineage>
</organism>
<evidence type="ECO:0000256" key="6">
    <source>
        <dbReference type="ARBA" id="ARBA00023274"/>
    </source>
</evidence>
<evidence type="ECO:0000256" key="5">
    <source>
        <dbReference type="ARBA" id="ARBA00023128"/>
    </source>
</evidence>
<keyword evidence="3" id="KW-0809">Transit peptide</keyword>
<protein>
    <recommendedName>
        <fullName evidence="7">Large ribosomal subunit protein mL40</fullName>
    </recommendedName>
    <alternativeName>
        <fullName evidence="8">39S ribosomal protein L40, mitochondrial</fullName>
    </alternativeName>
</protein>
<dbReference type="AlphaFoldDB" id="A0A7M7N9E6"/>
<dbReference type="GO" id="GO:0005762">
    <property type="term" value="C:mitochondrial large ribosomal subunit"/>
    <property type="evidence" value="ECO:0007669"/>
    <property type="project" value="InterPro"/>
</dbReference>
<sequence length="187" mass="21788">MASLQGLQLVRNFFTRAGGLSIRATQVLRAEPPKKKKRVDPKQEVMRQQRLLKKLKKIQFKMGDPELKPIVDFDVDRKLMEDDRKRDDNEADFETSEERARLQKAWSRYKFQQHVTETNTIKKSIRSQTKALEELRLESEELYQAAIQRDPGLFPLLITGPTYTPPVTDYSAVSPDGDYIDVTKQYK</sequence>
<evidence type="ECO:0000256" key="3">
    <source>
        <dbReference type="ARBA" id="ARBA00022946"/>
    </source>
</evidence>
<evidence type="ECO:0000313" key="9">
    <source>
        <dbReference type="EnsemblMetazoa" id="XP_030833190"/>
    </source>
</evidence>
<dbReference type="InterPro" id="IPR019192">
    <property type="entry name" value="Ribosomal_mL40"/>
</dbReference>
<dbReference type="RefSeq" id="XP_030833190.1">
    <property type="nucleotide sequence ID" value="XM_030977330.1"/>
</dbReference>
<dbReference type="Proteomes" id="UP000007110">
    <property type="component" value="Unassembled WGS sequence"/>
</dbReference>
<keyword evidence="4" id="KW-0689">Ribosomal protein</keyword>
<comment type="similarity">
    <text evidence="2">Belongs to the mitochondrion-specific ribosomal protein mL40 family.</text>
</comment>
<dbReference type="OrthoDB" id="5977625at2759"/>
<dbReference type="InParanoid" id="A0A7M7N9E6"/>
<dbReference type="GO" id="GO:0005761">
    <property type="term" value="C:mitochondrial ribosome"/>
    <property type="evidence" value="ECO:0000318"/>
    <property type="project" value="GO_Central"/>
</dbReference>
<evidence type="ECO:0000256" key="8">
    <source>
        <dbReference type="ARBA" id="ARBA00083752"/>
    </source>
</evidence>
<reference evidence="10" key="1">
    <citation type="submission" date="2015-02" db="EMBL/GenBank/DDBJ databases">
        <title>Genome sequencing for Strongylocentrotus purpuratus.</title>
        <authorList>
            <person name="Murali S."/>
            <person name="Liu Y."/>
            <person name="Vee V."/>
            <person name="English A."/>
            <person name="Wang M."/>
            <person name="Skinner E."/>
            <person name="Han Y."/>
            <person name="Muzny D.M."/>
            <person name="Worley K.C."/>
            <person name="Gibbs R.A."/>
        </authorList>
    </citation>
    <scope>NUCLEOTIDE SEQUENCE</scope>
</reference>
<dbReference type="PANTHER" id="PTHR13359">
    <property type="entry name" value="39S RIBOSOMAL PROTEIN L40, MITOCHONDRIAL"/>
    <property type="match status" value="1"/>
</dbReference>
<dbReference type="EnsemblMetazoa" id="XM_030977330">
    <property type="protein sequence ID" value="XP_030833190"/>
    <property type="gene ID" value="LOC575317"/>
</dbReference>
<reference evidence="9" key="2">
    <citation type="submission" date="2021-01" db="UniProtKB">
        <authorList>
            <consortium name="EnsemblMetazoa"/>
        </authorList>
    </citation>
    <scope>IDENTIFICATION</scope>
</reference>
<keyword evidence="5" id="KW-0496">Mitochondrion</keyword>
<dbReference type="FunFam" id="6.10.250.3440:FF:000001">
    <property type="entry name" value="Mitochondrial ribosomal protein L40"/>
    <property type="match status" value="1"/>
</dbReference>
<dbReference type="Pfam" id="PF09812">
    <property type="entry name" value="MRP-L28"/>
    <property type="match status" value="1"/>
</dbReference>
<keyword evidence="6" id="KW-0687">Ribonucleoprotein</keyword>
<comment type="subcellular location">
    <subcellularLocation>
        <location evidence="1">Mitochondrion</location>
    </subcellularLocation>
</comment>
<dbReference type="OMA" id="EDENTIM"/>
<dbReference type="Gene3D" id="6.10.250.3440">
    <property type="match status" value="1"/>
</dbReference>
<dbReference type="KEGG" id="spu:575317"/>
<evidence type="ECO:0000256" key="4">
    <source>
        <dbReference type="ARBA" id="ARBA00022980"/>
    </source>
</evidence>
<evidence type="ECO:0000256" key="1">
    <source>
        <dbReference type="ARBA" id="ARBA00004173"/>
    </source>
</evidence>
<proteinExistence type="inferred from homology"/>
<evidence type="ECO:0000313" key="10">
    <source>
        <dbReference type="Proteomes" id="UP000007110"/>
    </source>
</evidence>
<keyword evidence="10" id="KW-1185">Reference proteome</keyword>
<dbReference type="InterPro" id="IPR039145">
    <property type="entry name" value="Ribosomal_mL40_metazoa/plant"/>
</dbReference>
<dbReference type="GeneID" id="575317"/>
<accession>A0A7M7N9E6</accession>
<evidence type="ECO:0000256" key="7">
    <source>
        <dbReference type="ARBA" id="ARBA00035192"/>
    </source>
</evidence>
<evidence type="ECO:0000256" key="2">
    <source>
        <dbReference type="ARBA" id="ARBA00009360"/>
    </source>
</evidence>